<dbReference type="Pfam" id="PF25917">
    <property type="entry name" value="BSH_RND"/>
    <property type="match status" value="1"/>
</dbReference>
<dbReference type="OrthoDB" id="9806939at2"/>
<dbReference type="Gene3D" id="2.40.30.170">
    <property type="match status" value="1"/>
</dbReference>
<evidence type="ECO:0000256" key="3">
    <source>
        <dbReference type="SAM" id="SignalP"/>
    </source>
</evidence>
<dbReference type="Gene3D" id="2.40.50.100">
    <property type="match status" value="1"/>
</dbReference>
<evidence type="ECO:0000259" key="4">
    <source>
        <dbReference type="Pfam" id="PF25917"/>
    </source>
</evidence>
<sequence length="378" mass="40021">MPAPGPRPTARSPIFVPRAAALLLCLAALGGCGKSEAPPPAPRPVVAVPAQPDAQAPRITLPGQVEARYSTQLSFRVGGKIIERKVRLGDAVKAGQAVARLDPADATKNAAAAQAQSSAAQHQLEFARQQLTRDRAQAREQLIAASQLEQTQNAYASALAQRDSAAQQAALAKDQLNYTTLVADHAGVITAERADTGQNVAAGDPVYSLAWAGDVDVTVDVPENILAGLRIGQRAVVTLPAAPGRTLQATLRELSPAADARTRTFRARFTLHDAGAEARLGMTANIALDQAQDSAATYTLPSTALFHDGPEPAVWVVKANEDVLELRRVTVQRFNERTVTISAGIDKDERIVWQGVHTVSAGEKVRPVPPLHPEDFAS</sequence>
<organism evidence="6 7">
    <name type="scientific">Bordetella ansorpii</name>
    <dbReference type="NCBI Taxonomy" id="288768"/>
    <lineage>
        <taxon>Bacteria</taxon>
        <taxon>Pseudomonadati</taxon>
        <taxon>Pseudomonadota</taxon>
        <taxon>Betaproteobacteria</taxon>
        <taxon>Burkholderiales</taxon>
        <taxon>Alcaligenaceae</taxon>
        <taxon>Bordetella</taxon>
    </lineage>
</organism>
<evidence type="ECO:0000313" key="6">
    <source>
        <dbReference type="EMBL" id="SAI20038.1"/>
    </source>
</evidence>
<proteinExistence type="inferred from homology"/>
<dbReference type="PANTHER" id="PTHR30469:SF38">
    <property type="entry name" value="HLYD FAMILY SECRETION PROTEIN"/>
    <property type="match status" value="1"/>
</dbReference>
<dbReference type="InterPro" id="IPR006143">
    <property type="entry name" value="RND_pump_MFP"/>
</dbReference>
<dbReference type="RefSeq" id="WP_066410519.1">
    <property type="nucleotide sequence ID" value="NZ_FKBS01000014.1"/>
</dbReference>
<keyword evidence="3" id="KW-0732">Signal</keyword>
<dbReference type="InterPro" id="IPR058625">
    <property type="entry name" value="MdtA-like_BSH"/>
</dbReference>
<dbReference type="SUPFAM" id="SSF111369">
    <property type="entry name" value="HlyD-like secretion proteins"/>
    <property type="match status" value="1"/>
</dbReference>
<dbReference type="NCBIfam" id="TIGR01730">
    <property type="entry name" value="RND_mfp"/>
    <property type="match status" value="1"/>
</dbReference>
<dbReference type="InterPro" id="IPR058792">
    <property type="entry name" value="Beta-barrel_RND_2"/>
</dbReference>
<reference evidence="6 7" key="1">
    <citation type="submission" date="2016-03" db="EMBL/GenBank/DDBJ databases">
        <authorList>
            <consortium name="Pathogen Informatics"/>
        </authorList>
    </citation>
    <scope>NUCLEOTIDE SEQUENCE [LARGE SCALE GENOMIC DNA]</scope>
    <source>
        <strain evidence="6 7">NCTC13364</strain>
    </source>
</reference>
<feature type="coiled-coil region" evidence="2">
    <location>
        <begin position="110"/>
        <end position="168"/>
    </location>
</feature>
<dbReference type="GO" id="GO:1990281">
    <property type="term" value="C:efflux pump complex"/>
    <property type="evidence" value="ECO:0007669"/>
    <property type="project" value="TreeGrafter"/>
</dbReference>
<feature type="domain" description="Multidrug resistance protein MdtA-like barrel-sandwich hybrid" evidence="4">
    <location>
        <begin position="75"/>
        <end position="205"/>
    </location>
</feature>
<dbReference type="Pfam" id="PF25954">
    <property type="entry name" value="Beta-barrel_RND_2"/>
    <property type="match status" value="1"/>
</dbReference>
<feature type="chain" id="PRO_5007614515" evidence="3">
    <location>
        <begin position="38"/>
        <end position="378"/>
    </location>
</feature>
<evidence type="ECO:0000313" key="7">
    <source>
        <dbReference type="Proteomes" id="UP000077037"/>
    </source>
</evidence>
<dbReference type="Gene3D" id="2.40.420.20">
    <property type="match status" value="1"/>
</dbReference>
<feature type="signal peptide" evidence="3">
    <location>
        <begin position="1"/>
        <end position="37"/>
    </location>
</feature>
<feature type="domain" description="CusB-like beta-barrel" evidence="5">
    <location>
        <begin position="217"/>
        <end position="291"/>
    </location>
</feature>
<evidence type="ECO:0000256" key="2">
    <source>
        <dbReference type="SAM" id="Coils"/>
    </source>
</evidence>
<dbReference type="PANTHER" id="PTHR30469">
    <property type="entry name" value="MULTIDRUG RESISTANCE PROTEIN MDTA"/>
    <property type="match status" value="1"/>
</dbReference>
<evidence type="ECO:0000256" key="1">
    <source>
        <dbReference type="ARBA" id="ARBA00009477"/>
    </source>
</evidence>
<dbReference type="PROSITE" id="PS51257">
    <property type="entry name" value="PROKAR_LIPOPROTEIN"/>
    <property type="match status" value="1"/>
</dbReference>
<comment type="similarity">
    <text evidence="1">Belongs to the membrane fusion protein (MFP) (TC 8.A.1) family.</text>
</comment>
<dbReference type="Gene3D" id="1.10.287.470">
    <property type="entry name" value="Helix hairpin bin"/>
    <property type="match status" value="1"/>
</dbReference>
<protein>
    <submittedName>
        <fullName evidence="6">HlyD family secretion protein</fullName>
    </submittedName>
</protein>
<name>A0A157NFQ4_9BORD</name>
<dbReference type="EMBL" id="FKBS01000014">
    <property type="protein sequence ID" value="SAI20038.1"/>
    <property type="molecule type" value="Genomic_DNA"/>
</dbReference>
<dbReference type="GO" id="GO:0015562">
    <property type="term" value="F:efflux transmembrane transporter activity"/>
    <property type="evidence" value="ECO:0007669"/>
    <property type="project" value="TreeGrafter"/>
</dbReference>
<gene>
    <name evidence="6" type="primary">mexA_1</name>
    <name evidence="6" type="ORF">SAMEA1982600_01628</name>
</gene>
<evidence type="ECO:0000259" key="5">
    <source>
        <dbReference type="Pfam" id="PF25954"/>
    </source>
</evidence>
<keyword evidence="2" id="KW-0175">Coiled coil</keyword>
<dbReference type="AlphaFoldDB" id="A0A157NFQ4"/>
<accession>A0A157NFQ4</accession>
<dbReference type="Proteomes" id="UP000077037">
    <property type="component" value="Unassembled WGS sequence"/>
</dbReference>